<evidence type="ECO:0000256" key="2">
    <source>
        <dbReference type="ARBA" id="ARBA00022723"/>
    </source>
</evidence>
<evidence type="ECO:0000256" key="5">
    <source>
        <dbReference type="ARBA" id="ARBA00023049"/>
    </source>
</evidence>
<dbReference type="AlphaFoldDB" id="A0A6N6M703"/>
<feature type="domain" description="JAB" evidence="6">
    <location>
        <begin position="28"/>
        <end position="122"/>
    </location>
</feature>
<keyword evidence="4" id="KW-0862">Zinc</keyword>
<dbReference type="GO" id="GO:0008237">
    <property type="term" value="F:metallopeptidase activity"/>
    <property type="evidence" value="ECO:0007669"/>
    <property type="project" value="UniProtKB-KW"/>
</dbReference>
<sequence>MVRIFKYKKTKLIITNNVQQILENHIQDKSAKNEAGGILLGQVIGNEFYLTKATEPNDLDKATRYSFERNKENAQIVVDYEYVNSNKRTIYLGEWHTHPEKIPSPSKRDIKMIKSQFKLGENLAAVIFLLIQGQNEFYVGICNGKKIRKMEEV</sequence>
<keyword evidence="3" id="KW-0378">Hydrolase</keyword>
<evidence type="ECO:0000256" key="3">
    <source>
        <dbReference type="ARBA" id="ARBA00022801"/>
    </source>
</evidence>
<dbReference type="GO" id="GO:0006508">
    <property type="term" value="P:proteolysis"/>
    <property type="evidence" value="ECO:0007669"/>
    <property type="project" value="UniProtKB-KW"/>
</dbReference>
<name>A0A6N6M703_9FLAO</name>
<evidence type="ECO:0000313" key="7">
    <source>
        <dbReference type="EMBL" id="KAB1064091.1"/>
    </source>
</evidence>
<proteinExistence type="predicted"/>
<evidence type="ECO:0000313" key="8">
    <source>
        <dbReference type="Proteomes" id="UP000435357"/>
    </source>
</evidence>
<evidence type="ECO:0000259" key="6">
    <source>
        <dbReference type="Pfam" id="PF14464"/>
    </source>
</evidence>
<keyword evidence="2" id="KW-0479">Metal-binding</keyword>
<dbReference type="SUPFAM" id="SSF102712">
    <property type="entry name" value="JAB1/MPN domain"/>
    <property type="match status" value="1"/>
</dbReference>
<protein>
    <recommendedName>
        <fullName evidence="6">JAB domain-containing protein</fullName>
    </recommendedName>
</protein>
<dbReference type="EMBL" id="WACR01000006">
    <property type="protein sequence ID" value="KAB1064091.1"/>
    <property type="molecule type" value="Genomic_DNA"/>
</dbReference>
<dbReference type="Gene3D" id="3.40.140.10">
    <property type="entry name" value="Cytidine Deaminase, domain 2"/>
    <property type="match status" value="1"/>
</dbReference>
<dbReference type="InterPro" id="IPR028090">
    <property type="entry name" value="JAB_dom_prok"/>
</dbReference>
<dbReference type="GO" id="GO:0046872">
    <property type="term" value="F:metal ion binding"/>
    <property type="evidence" value="ECO:0007669"/>
    <property type="project" value="UniProtKB-KW"/>
</dbReference>
<dbReference type="OrthoDB" id="517279at2"/>
<dbReference type="Pfam" id="PF14464">
    <property type="entry name" value="Prok-JAB"/>
    <property type="match status" value="1"/>
</dbReference>
<gene>
    <name evidence="7" type="ORF">F3059_08655</name>
</gene>
<accession>A0A6N6M703</accession>
<comment type="caution">
    <text evidence="7">The sequence shown here is derived from an EMBL/GenBank/DDBJ whole genome shotgun (WGS) entry which is preliminary data.</text>
</comment>
<reference evidence="7 8" key="1">
    <citation type="submission" date="2019-09" db="EMBL/GenBank/DDBJ databases">
        <title>Genomes of Cryomorphaceae.</title>
        <authorList>
            <person name="Bowman J.P."/>
        </authorList>
    </citation>
    <scope>NUCLEOTIDE SEQUENCE [LARGE SCALE GENOMIC DNA]</scope>
    <source>
        <strain evidence="7 8">KCTC 52047</strain>
    </source>
</reference>
<keyword evidence="5" id="KW-0482">Metalloprotease</keyword>
<keyword evidence="1" id="KW-0645">Protease</keyword>
<dbReference type="Proteomes" id="UP000435357">
    <property type="component" value="Unassembled WGS sequence"/>
</dbReference>
<evidence type="ECO:0000256" key="4">
    <source>
        <dbReference type="ARBA" id="ARBA00022833"/>
    </source>
</evidence>
<organism evidence="7 8">
    <name type="scientific">Salibacter halophilus</name>
    <dbReference type="NCBI Taxonomy" id="1803916"/>
    <lineage>
        <taxon>Bacteria</taxon>
        <taxon>Pseudomonadati</taxon>
        <taxon>Bacteroidota</taxon>
        <taxon>Flavobacteriia</taxon>
        <taxon>Flavobacteriales</taxon>
        <taxon>Salibacteraceae</taxon>
        <taxon>Salibacter</taxon>
    </lineage>
</organism>
<keyword evidence="8" id="KW-1185">Reference proteome</keyword>
<evidence type="ECO:0000256" key="1">
    <source>
        <dbReference type="ARBA" id="ARBA00022670"/>
    </source>
</evidence>